<dbReference type="InterPro" id="IPR020843">
    <property type="entry name" value="ER"/>
</dbReference>
<feature type="domain" description="Enoyl reductase (ER)" evidence="5">
    <location>
        <begin position="8"/>
        <end position="342"/>
    </location>
</feature>
<keyword evidence="4" id="KW-0560">Oxidoreductase</keyword>
<keyword evidence="3" id="KW-0862">Zinc</keyword>
<dbReference type="PANTHER" id="PTHR42813">
    <property type="entry name" value="ZINC-TYPE ALCOHOL DEHYDROGENASE-LIKE"/>
    <property type="match status" value="1"/>
</dbReference>
<dbReference type="InterPro" id="IPR011032">
    <property type="entry name" value="GroES-like_sf"/>
</dbReference>
<proteinExistence type="predicted"/>
<evidence type="ECO:0000259" key="5">
    <source>
        <dbReference type="SMART" id="SM00829"/>
    </source>
</evidence>
<dbReference type="EMBL" id="CAEZVJ010000010">
    <property type="protein sequence ID" value="CAB4622588.1"/>
    <property type="molecule type" value="Genomic_DNA"/>
</dbReference>
<dbReference type="PANTHER" id="PTHR42813:SF2">
    <property type="entry name" value="DEHYDROGENASE, ZINC-CONTAINING, PUTATIVE (AFU_ORTHOLOGUE AFUA_2G02810)-RELATED"/>
    <property type="match status" value="1"/>
</dbReference>
<evidence type="ECO:0000256" key="2">
    <source>
        <dbReference type="ARBA" id="ARBA00022723"/>
    </source>
</evidence>
<dbReference type="SUPFAM" id="SSF51735">
    <property type="entry name" value="NAD(P)-binding Rossmann-fold domains"/>
    <property type="match status" value="1"/>
</dbReference>
<dbReference type="GO" id="GO:0016491">
    <property type="term" value="F:oxidoreductase activity"/>
    <property type="evidence" value="ECO:0007669"/>
    <property type="project" value="UniProtKB-KW"/>
</dbReference>
<evidence type="ECO:0000313" key="7">
    <source>
        <dbReference type="EMBL" id="CAB4865531.1"/>
    </source>
</evidence>
<dbReference type="SMART" id="SM00829">
    <property type="entry name" value="PKS_ER"/>
    <property type="match status" value="1"/>
</dbReference>
<evidence type="ECO:0000256" key="3">
    <source>
        <dbReference type="ARBA" id="ARBA00022833"/>
    </source>
</evidence>
<evidence type="ECO:0000256" key="1">
    <source>
        <dbReference type="ARBA" id="ARBA00001947"/>
    </source>
</evidence>
<dbReference type="Pfam" id="PF00107">
    <property type="entry name" value="ADH_zinc_N"/>
    <property type="match status" value="1"/>
</dbReference>
<gene>
    <name evidence="6" type="ORF">UFOPK1961_00177</name>
    <name evidence="7" type="ORF">UFOPK3364_00482</name>
</gene>
<dbReference type="Pfam" id="PF08240">
    <property type="entry name" value="ADH_N"/>
    <property type="match status" value="1"/>
</dbReference>
<dbReference type="GO" id="GO:0008270">
    <property type="term" value="F:zinc ion binding"/>
    <property type="evidence" value="ECO:0007669"/>
    <property type="project" value="InterPro"/>
</dbReference>
<comment type="cofactor">
    <cofactor evidence="1">
        <name>Zn(2+)</name>
        <dbReference type="ChEBI" id="CHEBI:29105"/>
    </cofactor>
</comment>
<keyword evidence="2" id="KW-0479">Metal-binding</keyword>
<dbReference type="Gene3D" id="3.90.180.10">
    <property type="entry name" value="Medium-chain alcohol dehydrogenases, catalytic domain"/>
    <property type="match status" value="1"/>
</dbReference>
<evidence type="ECO:0000256" key="4">
    <source>
        <dbReference type="ARBA" id="ARBA00023002"/>
    </source>
</evidence>
<dbReference type="InterPro" id="IPR002328">
    <property type="entry name" value="ADH_Zn_CS"/>
</dbReference>
<reference evidence="7" key="1">
    <citation type="submission" date="2020-05" db="EMBL/GenBank/DDBJ databases">
        <authorList>
            <person name="Chiriac C."/>
            <person name="Salcher M."/>
            <person name="Ghai R."/>
            <person name="Kavagutti S V."/>
        </authorList>
    </citation>
    <scope>NUCLEOTIDE SEQUENCE</scope>
</reference>
<organism evidence="7">
    <name type="scientific">freshwater metagenome</name>
    <dbReference type="NCBI Taxonomy" id="449393"/>
    <lineage>
        <taxon>unclassified sequences</taxon>
        <taxon>metagenomes</taxon>
        <taxon>ecological metagenomes</taxon>
    </lineage>
</organism>
<dbReference type="InterPro" id="IPR013154">
    <property type="entry name" value="ADH-like_N"/>
</dbReference>
<sequence length="346" mass="36355">MKAVQLMGPEDVRVNEVPDPIIKLPTDAIVKVSHTAICGADLLPYHGYTPGFEFGTILGHEFVGTVTELGDGVTGISIGQRVVNTSMTSDGTCGHCRANRVTQCDDRALFGYSGVYPKLDGGQAEFVRIPNASRTLWGVPDDVSNEDAIFVADILPTGFAAVQRGNVSNGDLVVVLGCGPVGLMAIIAAVGVARRVVAVDGISDRRKLAESLGATAVEPGEATAKLVNQMSHGVGADVVIEASGSIPAMQSAFGLARPQGVVSVVGAHFEPDFPLNNGVMFEKELTLIFSVGNPTKDRELMFAAIQSGKFSPSKVLTHQIPLDDAAMAYAAFDKKEMTKVVLITDS</sequence>
<accession>A0A6J7D5T7</accession>
<dbReference type="SUPFAM" id="SSF50129">
    <property type="entry name" value="GroES-like"/>
    <property type="match status" value="1"/>
</dbReference>
<dbReference type="EMBL" id="CAFBLO010000034">
    <property type="protein sequence ID" value="CAB4865531.1"/>
    <property type="molecule type" value="Genomic_DNA"/>
</dbReference>
<dbReference type="InterPro" id="IPR036291">
    <property type="entry name" value="NAD(P)-bd_dom_sf"/>
</dbReference>
<name>A0A6J7D5T7_9ZZZZ</name>
<dbReference type="InterPro" id="IPR013149">
    <property type="entry name" value="ADH-like_C"/>
</dbReference>
<evidence type="ECO:0000313" key="6">
    <source>
        <dbReference type="EMBL" id="CAB4622588.1"/>
    </source>
</evidence>
<dbReference type="PROSITE" id="PS00059">
    <property type="entry name" value="ADH_ZINC"/>
    <property type="match status" value="1"/>
</dbReference>
<dbReference type="Gene3D" id="3.40.50.720">
    <property type="entry name" value="NAD(P)-binding Rossmann-like Domain"/>
    <property type="match status" value="1"/>
</dbReference>
<dbReference type="AlphaFoldDB" id="A0A6J7D5T7"/>
<protein>
    <submittedName>
        <fullName evidence="7">Unannotated protein</fullName>
    </submittedName>
</protein>